<evidence type="ECO:0008006" key="3">
    <source>
        <dbReference type="Google" id="ProtNLM"/>
    </source>
</evidence>
<evidence type="ECO:0000313" key="1">
    <source>
        <dbReference type="EMBL" id="KAF8394631.1"/>
    </source>
</evidence>
<reference evidence="1 2" key="1">
    <citation type="submission" date="2020-04" db="EMBL/GenBank/DDBJ databases">
        <title>Plant Genome Project.</title>
        <authorList>
            <person name="Zhang R.-G."/>
        </authorList>
    </citation>
    <scope>NUCLEOTIDE SEQUENCE [LARGE SCALE GENOMIC DNA]</scope>
    <source>
        <strain evidence="1">YNK0</strain>
        <tissue evidence="1">Leaf</tissue>
    </source>
</reference>
<organism evidence="1 2">
    <name type="scientific">Tetracentron sinense</name>
    <name type="common">Spur-leaf</name>
    <dbReference type="NCBI Taxonomy" id="13715"/>
    <lineage>
        <taxon>Eukaryota</taxon>
        <taxon>Viridiplantae</taxon>
        <taxon>Streptophyta</taxon>
        <taxon>Embryophyta</taxon>
        <taxon>Tracheophyta</taxon>
        <taxon>Spermatophyta</taxon>
        <taxon>Magnoliopsida</taxon>
        <taxon>Trochodendrales</taxon>
        <taxon>Trochodendraceae</taxon>
        <taxon>Tetracentron</taxon>
    </lineage>
</organism>
<dbReference type="Pfam" id="PF05553">
    <property type="entry name" value="DUF761"/>
    <property type="match status" value="1"/>
</dbReference>
<dbReference type="Proteomes" id="UP000655225">
    <property type="component" value="Unassembled WGS sequence"/>
</dbReference>
<proteinExistence type="predicted"/>
<dbReference type="AlphaFoldDB" id="A0A834YXS2"/>
<dbReference type="OrthoDB" id="1929803at2759"/>
<name>A0A834YXS2_TETSI</name>
<evidence type="ECO:0000313" key="2">
    <source>
        <dbReference type="Proteomes" id="UP000655225"/>
    </source>
</evidence>
<protein>
    <recommendedName>
        <fullName evidence="3">Cotton fiber protein</fullName>
    </recommendedName>
</protein>
<gene>
    <name evidence="1" type="ORF">HHK36_020845</name>
</gene>
<sequence length="185" mass="21970">MPKKNLDLAGRAWNLLRIALLWARKGGALRRRLLVDLRLLPKYLKSLRRANGHDAIHYREREFSFDETPIFHFKMHRPSSKRFHMPNIPCIKPQVDFDFDFDFNSHHEEDFAYNQDARKSFLRGDERDEYYDGGDDGRDTELVSCGDEGIDLKAEEFIAKFYDQMKLQRQISYLQYNEMLSRGTS</sequence>
<accession>A0A834YXS2</accession>
<dbReference type="EMBL" id="JABCRI010000014">
    <property type="protein sequence ID" value="KAF8394631.1"/>
    <property type="molecule type" value="Genomic_DNA"/>
</dbReference>
<dbReference type="PANTHER" id="PTHR33265:SF5">
    <property type="entry name" value="COTTON FIBER PROTEIN"/>
    <property type="match status" value="1"/>
</dbReference>
<dbReference type="OMA" id="ELSCYCA"/>
<dbReference type="InterPro" id="IPR008480">
    <property type="entry name" value="DUF761_pln"/>
</dbReference>
<dbReference type="PANTHER" id="PTHR33265">
    <property type="entry name" value="AVR9/CF-9 RAPIDLY ELICITED PROTEIN-RELATED"/>
    <property type="match status" value="1"/>
</dbReference>
<keyword evidence="2" id="KW-1185">Reference proteome</keyword>
<comment type="caution">
    <text evidence="1">The sequence shown here is derived from an EMBL/GenBank/DDBJ whole genome shotgun (WGS) entry which is preliminary data.</text>
</comment>